<dbReference type="Proteomes" id="UP000011513">
    <property type="component" value="Unassembled WGS sequence"/>
</dbReference>
<comment type="caution">
    <text evidence="1">The sequence shown here is derived from an EMBL/GenBank/DDBJ whole genome shotgun (WGS) entry which is preliminary data.</text>
</comment>
<sequence>MKPRSGAFAAGIVFVFAVAVVDAGVLATLAPPTAAQTALGVLDRLTEFVRGLDQFLEAVLDLVRTFSSLFGGEGGD</sequence>
<proteinExistence type="predicted"/>
<evidence type="ECO:0000313" key="1">
    <source>
        <dbReference type="EMBL" id="ELZ33366.1"/>
    </source>
</evidence>
<name>M0DD00_HALPD</name>
<dbReference type="AlphaFoldDB" id="M0DD00"/>
<gene>
    <name evidence="1" type="ORF">C474_04780</name>
</gene>
<keyword evidence="2" id="KW-1185">Reference proteome</keyword>
<dbReference type="OrthoDB" id="214581at2157"/>
<dbReference type="InParanoid" id="M0DD00"/>
<dbReference type="RefSeq" id="WP_008384478.1">
    <property type="nucleotide sequence ID" value="NZ_AOIV01000008.1"/>
</dbReference>
<dbReference type="EMBL" id="AOIV01000008">
    <property type="protein sequence ID" value="ELZ33366.1"/>
    <property type="molecule type" value="Genomic_DNA"/>
</dbReference>
<organism evidence="1 2">
    <name type="scientific">Halogeometricum pallidum JCM 14848</name>
    <dbReference type="NCBI Taxonomy" id="1227487"/>
    <lineage>
        <taxon>Archaea</taxon>
        <taxon>Methanobacteriati</taxon>
        <taxon>Methanobacteriota</taxon>
        <taxon>Stenosarchaea group</taxon>
        <taxon>Halobacteria</taxon>
        <taxon>Halobacteriales</taxon>
        <taxon>Haloferacaceae</taxon>
        <taxon>Halogeometricum</taxon>
    </lineage>
</organism>
<reference evidence="1 2" key="1">
    <citation type="journal article" date="2014" name="PLoS Genet.">
        <title>Phylogenetically driven sequencing of extremely halophilic archaea reveals strategies for static and dynamic osmo-response.</title>
        <authorList>
            <person name="Becker E.A."/>
            <person name="Seitzer P.M."/>
            <person name="Tritt A."/>
            <person name="Larsen D."/>
            <person name="Krusor M."/>
            <person name="Yao A.I."/>
            <person name="Wu D."/>
            <person name="Madern D."/>
            <person name="Eisen J.A."/>
            <person name="Darling A.E."/>
            <person name="Facciotti M.T."/>
        </authorList>
    </citation>
    <scope>NUCLEOTIDE SEQUENCE [LARGE SCALE GENOMIC DNA]</scope>
    <source>
        <strain evidence="1 2">JCM 14848</strain>
    </source>
</reference>
<evidence type="ECO:0000313" key="2">
    <source>
        <dbReference type="Proteomes" id="UP000011513"/>
    </source>
</evidence>
<protein>
    <submittedName>
        <fullName evidence="1">Uncharacterized protein</fullName>
    </submittedName>
</protein>
<accession>M0DD00</accession>